<dbReference type="PROSITE" id="PS00117">
    <property type="entry name" value="GAL_P_UDP_TRANSF_I"/>
    <property type="match status" value="1"/>
</dbReference>
<evidence type="ECO:0000259" key="16">
    <source>
        <dbReference type="Pfam" id="PF01087"/>
    </source>
</evidence>
<proteinExistence type="inferred from homology"/>
<dbReference type="NCBIfam" id="TIGR00209">
    <property type="entry name" value="galT_1"/>
    <property type="match status" value="1"/>
</dbReference>
<dbReference type="Pfam" id="PF02744">
    <property type="entry name" value="GalP_UDP_tr_C"/>
    <property type="match status" value="1"/>
</dbReference>
<organism evidence="18 19">
    <name type="scientific">Wickerhamiella sorbophila</name>
    <dbReference type="NCBI Taxonomy" id="45607"/>
    <lineage>
        <taxon>Eukaryota</taxon>
        <taxon>Fungi</taxon>
        <taxon>Dikarya</taxon>
        <taxon>Ascomycota</taxon>
        <taxon>Saccharomycotina</taxon>
        <taxon>Dipodascomycetes</taxon>
        <taxon>Dipodascales</taxon>
        <taxon>Trichomonascaceae</taxon>
        <taxon>Wickerhamiella</taxon>
    </lineage>
</organism>
<feature type="binding site" description="in other chain" evidence="13">
    <location>
        <begin position="72"/>
        <end position="73"/>
    </location>
    <ligand>
        <name>UDP-alpha-D-glucose</name>
        <dbReference type="ChEBI" id="CHEBI:58885"/>
        <note>ligand shared between dimeric partners</note>
    </ligand>
</feature>
<dbReference type="InterPro" id="IPR005850">
    <property type="entry name" value="GalP_Utransf_C"/>
</dbReference>
<evidence type="ECO:0000256" key="12">
    <source>
        <dbReference type="PIRSR" id="PIRSR000808-1"/>
    </source>
</evidence>
<feature type="domain" description="Galactose-1-phosphate uridyl transferase N-terminal" evidence="16">
    <location>
        <begin position="6"/>
        <end position="179"/>
    </location>
</feature>
<evidence type="ECO:0000256" key="15">
    <source>
        <dbReference type="RuleBase" id="RU000506"/>
    </source>
</evidence>
<keyword evidence="6 15" id="KW-0808">Transferase</keyword>
<comment type="caution">
    <text evidence="18">The sequence shown here is derived from an EMBL/GenBank/DDBJ whole genome shotgun (WGS) entry which is preliminary data.</text>
</comment>
<feature type="binding site" description="in other chain" evidence="13">
    <location>
        <position position="156"/>
    </location>
    <ligand>
        <name>UDP-alpha-D-glucose</name>
        <dbReference type="ChEBI" id="CHEBI:58885"/>
        <note>ligand shared between dimeric partners</note>
    </ligand>
</feature>
<gene>
    <name evidence="18" type="ORF">B9G98_03940</name>
</gene>
<dbReference type="Gene3D" id="3.30.428.10">
    <property type="entry name" value="HIT-like"/>
    <property type="match status" value="2"/>
</dbReference>
<dbReference type="RefSeq" id="XP_024666265.1">
    <property type="nucleotide sequence ID" value="XM_024810497.1"/>
</dbReference>
<dbReference type="InterPro" id="IPR001937">
    <property type="entry name" value="GalP_UDPtransf1"/>
</dbReference>
<feature type="binding site" evidence="13">
    <location>
        <begin position="318"/>
        <end position="319"/>
    </location>
    <ligand>
        <name>UDP-alpha-D-glucose</name>
        <dbReference type="ChEBI" id="CHEBI:58885"/>
        <note>ligand shared between dimeric partners</note>
    </ligand>
</feature>
<dbReference type="InterPro" id="IPR019779">
    <property type="entry name" value="GalP_UDPtransf1_His-AS"/>
</dbReference>
<comment type="similarity">
    <text evidence="3 15">Belongs to the galactose-1-phosphate uridylyltransferase type 1 family.</text>
</comment>
<dbReference type="FunFam" id="3.30.428.10:FF:000002">
    <property type="entry name" value="Galactose-1-phosphate uridylyltransferase"/>
    <property type="match status" value="1"/>
</dbReference>
<feature type="binding site" evidence="13">
    <location>
        <begin position="23"/>
        <end position="26"/>
    </location>
    <ligand>
        <name>UDP-alpha-D-glucose</name>
        <dbReference type="ChEBI" id="CHEBI:58885"/>
        <note>ligand shared between dimeric partners</note>
    </ligand>
</feature>
<dbReference type="Pfam" id="PF01087">
    <property type="entry name" value="GalP_UDP_transf"/>
    <property type="match status" value="1"/>
</dbReference>
<protein>
    <recommendedName>
        <fullName evidence="5 15">Galactose-1-phosphate uridylyltransferase</fullName>
        <ecNumber evidence="4 15">2.7.7.12</ecNumber>
    </recommendedName>
</protein>
<dbReference type="UniPathway" id="UPA00214"/>
<sequence>MLSGVHRRYNPLHDSWVLCSPHRTSRPWQGAQEAVTGDDKPEYDEKCYLCPGNTRANGEQNPAYKSTYVFPNDFAAVMPITPYSLAEESSSCKDNDLFKAEPVSGNCSVICFSPKHNVTLAHITPSEISVVIDAWKKVYQSAREDPEVKYCQIFENKGAAMGCSNPHPHGQAWMTSIVPDEPRIEHESLLKYYQKNQKHMLEDYVEKEIALIGTEGDRIIDLNDTFVLLVPFWATWPFETMIVSRKRIPNLLDLDDKQQLDLADIISRAAIRYDNLFKTSFPYSMGIHQSFVGGDEPDVEHLLFHFYPPLLRSATVRKFLVGFELLGMPQRDITPESAAASLRQCSLKHYSSS</sequence>
<dbReference type="GO" id="GO:0008270">
    <property type="term" value="F:zinc ion binding"/>
    <property type="evidence" value="ECO:0007669"/>
    <property type="project" value="InterPro"/>
</dbReference>
<feature type="binding site" description="in other chain" evidence="13">
    <location>
        <position position="56"/>
    </location>
    <ligand>
        <name>UDP-alpha-D-glucose</name>
        <dbReference type="ChEBI" id="CHEBI:58885"/>
        <note>ligand shared between dimeric partners</note>
    </ligand>
</feature>
<dbReference type="PANTHER" id="PTHR11943">
    <property type="entry name" value="GALACTOSE-1-PHOSPHATE URIDYLYLTRANSFERASE"/>
    <property type="match status" value="1"/>
</dbReference>
<dbReference type="STRING" id="45607.A0A2T0FMW6"/>
<evidence type="ECO:0000256" key="11">
    <source>
        <dbReference type="ARBA" id="ARBA00023277"/>
    </source>
</evidence>
<dbReference type="CDD" id="cd00608">
    <property type="entry name" value="GalT"/>
    <property type="match status" value="1"/>
</dbReference>
<comment type="cofactor">
    <cofactor evidence="14">
        <name>Zn(2+)</name>
        <dbReference type="ChEBI" id="CHEBI:29105"/>
    </cofactor>
    <text evidence="14">Binds 1 zinc ion per subunit.</text>
</comment>
<name>A0A2T0FMW6_9ASCO</name>
<dbReference type="SUPFAM" id="SSF54197">
    <property type="entry name" value="HIT-like"/>
    <property type="match status" value="2"/>
</dbReference>
<evidence type="ECO:0000256" key="13">
    <source>
        <dbReference type="PIRSR" id="PIRSR000808-2"/>
    </source>
</evidence>
<dbReference type="PANTHER" id="PTHR11943:SF1">
    <property type="entry name" value="GALACTOSE-1-PHOSPHATE URIDYLYLTRANSFERASE"/>
    <property type="match status" value="1"/>
</dbReference>
<dbReference type="InterPro" id="IPR036265">
    <property type="entry name" value="HIT-like_sf"/>
</dbReference>
<evidence type="ECO:0000256" key="8">
    <source>
        <dbReference type="ARBA" id="ARBA00022723"/>
    </source>
</evidence>
<feature type="binding site" evidence="14">
    <location>
        <position position="116"/>
    </location>
    <ligand>
        <name>Zn(2+)</name>
        <dbReference type="ChEBI" id="CHEBI:29105"/>
    </ligand>
</feature>
<keyword evidence="10 15" id="KW-0299">Galactose metabolism</keyword>
<evidence type="ECO:0000256" key="2">
    <source>
        <dbReference type="ARBA" id="ARBA00004947"/>
    </source>
</evidence>
<accession>A0A2T0FMW6</accession>
<evidence type="ECO:0000256" key="6">
    <source>
        <dbReference type="ARBA" id="ARBA00022679"/>
    </source>
</evidence>
<dbReference type="EC" id="2.7.7.12" evidence="4 15"/>
<dbReference type="InterPro" id="IPR005849">
    <property type="entry name" value="GalP_Utransf_N"/>
</dbReference>
<dbReference type="GO" id="GO:0008108">
    <property type="term" value="F:UDP-glucose:hexose-1-phosphate uridylyltransferase activity"/>
    <property type="evidence" value="ECO:0007669"/>
    <property type="project" value="UniProtKB-EC"/>
</dbReference>
<reference evidence="18 19" key="1">
    <citation type="submission" date="2017-04" db="EMBL/GenBank/DDBJ databases">
        <title>Genome sequencing of [Candida] sorbophila.</title>
        <authorList>
            <person name="Ahn J.O."/>
        </authorList>
    </citation>
    <scope>NUCLEOTIDE SEQUENCE [LARGE SCALE GENOMIC DNA]</scope>
    <source>
        <strain evidence="18 19">DS02</strain>
    </source>
</reference>
<evidence type="ECO:0000259" key="17">
    <source>
        <dbReference type="Pfam" id="PF02744"/>
    </source>
</evidence>
<feature type="binding site" evidence="14">
    <location>
        <position position="50"/>
    </location>
    <ligand>
        <name>Zn(2+)</name>
        <dbReference type="ChEBI" id="CHEBI:29105"/>
    </ligand>
</feature>
<keyword evidence="7 15" id="KW-0548">Nucleotidyltransferase</keyword>
<evidence type="ECO:0000256" key="3">
    <source>
        <dbReference type="ARBA" id="ARBA00010951"/>
    </source>
</evidence>
<feature type="binding site" description="in other chain" evidence="13">
    <location>
        <begin position="162"/>
        <end position="164"/>
    </location>
    <ligand>
        <name>UDP-alpha-D-glucose</name>
        <dbReference type="ChEBI" id="CHEBI:58885"/>
        <note>ligand shared between dimeric partners</note>
    </ligand>
</feature>
<evidence type="ECO:0000256" key="7">
    <source>
        <dbReference type="ARBA" id="ARBA00022695"/>
    </source>
</evidence>
<feature type="binding site" evidence="14">
    <location>
        <position position="167"/>
    </location>
    <ligand>
        <name>Zn(2+)</name>
        <dbReference type="ChEBI" id="CHEBI:29105"/>
    </ligand>
</feature>
<feature type="binding site" description="in other chain" evidence="13">
    <location>
        <position position="171"/>
    </location>
    <ligand>
        <name>UDP-alpha-D-glucose</name>
        <dbReference type="ChEBI" id="CHEBI:58885"/>
        <note>ligand shared between dimeric partners</note>
    </ligand>
</feature>
<comment type="pathway">
    <text evidence="2 15">Carbohydrate metabolism; galactose metabolism.</text>
</comment>
<keyword evidence="19" id="KW-1185">Reference proteome</keyword>
<dbReference type="EMBL" id="NDIQ01000022">
    <property type="protein sequence ID" value="PRT56320.1"/>
    <property type="molecule type" value="Genomic_DNA"/>
</dbReference>
<dbReference type="GO" id="GO:0005737">
    <property type="term" value="C:cytoplasm"/>
    <property type="evidence" value="ECO:0007669"/>
    <property type="project" value="TreeGrafter"/>
</dbReference>
<keyword evidence="11 15" id="KW-0119">Carbohydrate metabolism</keyword>
<evidence type="ECO:0000313" key="19">
    <source>
        <dbReference type="Proteomes" id="UP000238350"/>
    </source>
</evidence>
<evidence type="ECO:0000256" key="4">
    <source>
        <dbReference type="ARBA" id="ARBA00012384"/>
    </source>
</evidence>
<dbReference type="NCBIfam" id="NF008724">
    <property type="entry name" value="PRK11720.1"/>
    <property type="match status" value="1"/>
</dbReference>
<comment type="catalytic activity">
    <reaction evidence="1 15">
        <text>alpha-D-galactose 1-phosphate + UDP-alpha-D-glucose = alpha-D-glucose 1-phosphate + UDP-alpha-D-galactose</text>
        <dbReference type="Rhea" id="RHEA:13989"/>
        <dbReference type="ChEBI" id="CHEBI:58336"/>
        <dbReference type="ChEBI" id="CHEBI:58601"/>
        <dbReference type="ChEBI" id="CHEBI:58885"/>
        <dbReference type="ChEBI" id="CHEBI:66914"/>
        <dbReference type="EC" id="2.7.7.12"/>
    </reaction>
</comment>
<evidence type="ECO:0000256" key="5">
    <source>
        <dbReference type="ARBA" id="ARBA00016340"/>
    </source>
</evidence>
<feature type="domain" description="Galactose-1-phosphate uridyl transferase C-terminal" evidence="17">
    <location>
        <begin position="187"/>
        <end position="351"/>
    </location>
</feature>
<feature type="binding site" evidence="13">
    <location>
        <begin position="323"/>
        <end position="324"/>
    </location>
    <ligand>
        <name>UDP-alpha-D-glucose</name>
        <dbReference type="ChEBI" id="CHEBI:58885"/>
        <note>ligand shared between dimeric partners</note>
    </ligand>
</feature>
<dbReference type="OrthoDB" id="418412at2759"/>
<dbReference type="AlphaFoldDB" id="A0A2T0FMW6"/>
<keyword evidence="9 14" id="KW-0862">Zinc</keyword>
<dbReference type="Proteomes" id="UP000238350">
    <property type="component" value="Unassembled WGS sequence"/>
</dbReference>
<evidence type="ECO:0000256" key="14">
    <source>
        <dbReference type="PIRSR" id="PIRSR000808-3"/>
    </source>
</evidence>
<evidence type="ECO:0000256" key="1">
    <source>
        <dbReference type="ARBA" id="ARBA00001107"/>
    </source>
</evidence>
<evidence type="ECO:0000256" key="9">
    <source>
        <dbReference type="ARBA" id="ARBA00022833"/>
    </source>
</evidence>
<feature type="active site" description="Tele-UMP-histidine intermediate" evidence="12">
    <location>
        <position position="169"/>
    </location>
</feature>
<dbReference type="PIRSF" id="PIRSF000808">
    <property type="entry name" value="GalT"/>
    <property type="match status" value="1"/>
</dbReference>
<dbReference type="GeneID" id="36517688"/>
<keyword evidence="8 14" id="KW-0479">Metal-binding</keyword>
<feature type="binding site" description="in other chain" evidence="13">
    <location>
        <position position="330"/>
    </location>
    <ligand>
        <name>UDP-alpha-D-glucose</name>
        <dbReference type="ChEBI" id="CHEBI:58885"/>
        <note>ligand shared between dimeric partners</note>
    </ligand>
</feature>
<feature type="binding site" evidence="14">
    <location>
        <position position="47"/>
    </location>
    <ligand>
        <name>Zn(2+)</name>
        <dbReference type="ChEBI" id="CHEBI:29105"/>
    </ligand>
</feature>
<dbReference type="GO" id="GO:0033499">
    <property type="term" value="P:galactose catabolic process via UDP-galactose, Leloir pathway"/>
    <property type="evidence" value="ECO:0007669"/>
    <property type="project" value="TreeGrafter"/>
</dbReference>
<evidence type="ECO:0000256" key="10">
    <source>
        <dbReference type="ARBA" id="ARBA00023144"/>
    </source>
</evidence>
<evidence type="ECO:0000313" key="18">
    <source>
        <dbReference type="EMBL" id="PRT56320.1"/>
    </source>
</evidence>